<gene>
    <name evidence="5" type="ORF">BCV72DRAFT_189802</name>
</gene>
<dbReference type="Pfam" id="PF25479">
    <property type="entry name" value="Vts1"/>
    <property type="match status" value="1"/>
</dbReference>
<accession>A0A1X0R8G6</accession>
<sequence length="329" mass="37166">MLEEVAAASLDQEFKDELHHINQWFRCRSDAERTAALYTVVQNASQIQIRFLITVLQQLANQNPYGSSAGQENDVPLFGHSHSVIEDESRKRQFYKRRNMPMCNTSAISEPDDLGRRSLLSKPLGLSHPGPLYEKALAARAQLQATINSSSSSSVTNSTISSSSSSSLHSKPDLFSRTSRLRASSDLTHKSLFSTPITTSDWPFPQDKLDEKNNWTFGSLSKKPMTTHSQKKKKEDTWTIHEEEQQSPLLDYALEQAHARLKNDTSIRLNDPRCSPSIQNDVSKQQQQQQQPLTGLARRRKRSSQARALKDKIAAETVDFELMKGKKKK</sequence>
<keyword evidence="2" id="KW-0963">Cytoplasm</keyword>
<dbReference type="GO" id="GO:0003729">
    <property type="term" value="F:mRNA binding"/>
    <property type="evidence" value="ECO:0007669"/>
    <property type="project" value="TreeGrafter"/>
</dbReference>
<protein>
    <recommendedName>
        <fullName evidence="4">RNA-binding protein vts1-like alpha-helical domain-containing protein</fullName>
    </recommendedName>
</protein>
<dbReference type="GO" id="GO:0000289">
    <property type="term" value="P:nuclear-transcribed mRNA poly(A) tail shortening"/>
    <property type="evidence" value="ECO:0007669"/>
    <property type="project" value="TreeGrafter"/>
</dbReference>
<dbReference type="VEuPathDB" id="FungiDB:BCV72DRAFT_189802"/>
<comment type="subcellular location">
    <subcellularLocation>
        <location evidence="1">Cytoplasm</location>
    </subcellularLocation>
</comment>
<dbReference type="OrthoDB" id="2155283at2759"/>
<evidence type="ECO:0000313" key="5">
    <source>
        <dbReference type="EMBL" id="ORE08254.1"/>
    </source>
</evidence>
<dbReference type="AlphaFoldDB" id="A0A1X0R8G6"/>
<organism evidence="5">
    <name type="scientific">Rhizopus microsporus var. microsporus</name>
    <dbReference type="NCBI Taxonomy" id="86635"/>
    <lineage>
        <taxon>Eukaryota</taxon>
        <taxon>Fungi</taxon>
        <taxon>Fungi incertae sedis</taxon>
        <taxon>Mucoromycota</taxon>
        <taxon>Mucoromycotina</taxon>
        <taxon>Mucoromycetes</taxon>
        <taxon>Mucorales</taxon>
        <taxon>Mucorineae</taxon>
        <taxon>Rhizopodaceae</taxon>
        <taxon>Rhizopus</taxon>
    </lineage>
</organism>
<dbReference type="InterPro" id="IPR050897">
    <property type="entry name" value="SMAUG/VTS1_RNA-bind"/>
</dbReference>
<feature type="non-terminal residue" evidence="5">
    <location>
        <position position="329"/>
    </location>
</feature>
<feature type="domain" description="RNA-binding protein vts1-like alpha-helical" evidence="4">
    <location>
        <begin position="18"/>
        <end position="61"/>
    </location>
</feature>
<reference evidence="5" key="1">
    <citation type="journal article" date="2016" name="Proc. Natl. Acad. Sci. U.S.A.">
        <title>Lipid metabolic changes in an early divergent fungus govern the establishment of a mutualistic symbiosis with endobacteria.</title>
        <authorList>
            <person name="Lastovetsky O.A."/>
            <person name="Gaspar M.L."/>
            <person name="Mondo S.J."/>
            <person name="LaButti K.M."/>
            <person name="Sandor L."/>
            <person name="Grigoriev I.V."/>
            <person name="Henry S.A."/>
            <person name="Pawlowska T.E."/>
        </authorList>
    </citation>
    <scope>NUCLEOTIDE SEQUENCE [LARGE SCALE GENOMIC DNA]</scope>
    <source>
        <strain evidence="5">ATCC 52814</strain>
    </source>
</reference>
<feature type="compositionally biased region" description="Polar residues" evidence="3">
    <location>
        <begin position="215"/>
        <end position="228"/>
    </location>
</feature>
<evidence type="ECO:0000256" key="2">
    <source>
        <dbReference type="ARBA" id="ARBA00022490"/>
    </source>
</evidence>
<dbReference type="EMBL" id="KV921891">
    <property type="protein sequence ID" value="ORE08254.1"/>
    <property type="molecule type" value="Genomic_DNA"/>
</dbReference>
<evidence type="ECO:0000256" key="3">
    <source>
        <dbReference type="SAM" id="MobiDB-lite"/>
    </source>
</evidence>
<dbReference type="InterPro" id="IPR057327">
    <property type="entry name" value="Vts1_dom"/>
</dbReference>
<feature type="region of interest" description="Disordered" evidence="3">
    <location>
        <begin position="215"/>
        <end position="238"/>
    </location>
</feature>
<feature type="region of interest" description="Disordered" evidence="3">
    <location>
        <begin position="263"/>
        <end position="310"/>
    </location>
</feature>
<dbReference type="Proteomes" id="UP000242414">
    <property type="component" value="Unassembled WGS sequence"/>
</dbReference>
<evidence type="ECO:0000256" key="1">
    <source>
        <dbReference type="ARBA" id="ARBA00004496"/>
    </source>
</evidence>
<dbReference type="PANTHER" id="PTHR12515">
    <property type="entry name" value="STERILE ALPHA MOTIF DOMAIN CONTAINING PROTEIN 4-RELATED"/>
    <property type="match status" value="1"/>
</dbReference>
<evidence type="ECO:0000259" key="4">
    <source>
        <dbReference type="Pfam" id="PF25479"/>
    </source>
</evidence>
<feature type="region of interest" description="Disordered" evidence="3">
    <location>
        <begin position="146"/>
        <end position="173"/>
    </location>
</feature>
<dbReference type="PANTHER" id="PTHR12515:SF5">
    <property type="entry name" value="PROTEIN SMAUG"/>
    <property type="match status" value="1"/>
</dbReference>
<name>A0A1X0R8G6_RHIZD</name>
<proteinExistence type="predicted"/>
<feature type="compositionally biased region" description="Low complexity" evidence="3">
    <location>
        <begin position="147"/>
        <end position="167"/>
    </location>
</feature>
<dbReference type="GO" id="GO:0000932">
    <property type="term" value="C:P-body"/>
    <property type="evidence" value="ECO:0007669"/>
    <property type="project" value="TreeGrafter"/>
</dbReference>